<proteinExistence type="predicted"/>
<reference evidence="2 3" key="1">
    <citation type="journal article" date="2019" name="Nat. Ecol. Evol.">
        <title>Megaphylogeny resolves global patterns of mushroom evolution.</title>
        <authorList>
            <person name="Varga T."/>
            <person name="Krizsan K."/>
            <person name="Foldi C."/>
            <person name="Dima B."/>
            <person name="Sanchez-Garcia M."/>
            <person name="Sanchez-Ramirez S."/>
            <person name="Szollosi G.J."/>
            <person name="Szarkandi J.G."/>
            <person name="Papp V."/>
            <person name="Albert L."/>
            <person name="Andreopoulos W."/>
            <person name="Angelini C."/>
            <person name="Antonin V."/>
            <person name="Barry K.W."/>
            <person name="Bougher N.L."/>
            <person name="Buchanan P."/>
            <person name="Buyck B."/>
            <person name="Bense V."/>
            <person name="Catcheside P."/>
            <person name="Chovatia M."/>
            <person name="Cooper J."/>
            <person name="Damon W."/>
            <person name="Desjardin D."/>
            <person name="Finy P."/>
            <person name="Geml J."/>
            <person name="Haridas S."/>
            <person name="Hughes K."/>
            <person name="Justo A."/>
            <person name="Karasinski D."/>
            <person name="Kautmanova I."/>
            <person name="Kiss B."/>
            <person name="Kocsube S."/>
            <person name="Kotiranta H."/>
            <person name="LaButti K.M."/>
            <person name="Lechner B.E."/>
            <person name="Liimatainen K."/>
            <person name="Lipzen A."/>
            <person name="Lukacs Z."/>
            <person name="Mihaltcheva S."/>
            <person name="Morgado L.N."/>
            <person name="Niskanen T."/>
            <person name="Noordeloos M.E."/>
            <person name="Ohm R.A."/>
            <person name="Ortiz-Santana B."/>
            <person name="Ovrebo C."/>
            <person name="Racz N."/>
            <person name="Riley R."/>
            <person name="Savchenko A."/>
            <person name="Shiryaev A."/>
            <person name="Soop K."/>
            <person name="Spirin V."/>
            <person name="Szebenyi C."/>
            <person name="Tomsovsky M."/>
            <person name="Tulloss R.E."/>
            <person name="Uehling J."/>
            <person name="Grigoriev I.V."/>
            <person name="Vagvolgyi C."/>
            <person name="Papp T."/>
            <person name="Martin F.M."/>
            <person name="Miettinen O."/>
            <person name="Hibbett D.S."/>
            <person name="Nagy L.G."/>
        </authorList>
    </citation>
    <scope>NUCLEOTIDE SEQUENCE [LARGE SCALE GENOMIC DNA]</scope>
    <source>
        <strain evidence="2 3">CBS 166.37</strain>
    </source>
</reference>
<keyword evidence="3" id="KW-1185">Reference proteome</keyword>
<dbReference type="AlphaFoldDB" id="A0A5C3LTI3"/>
<gene>
    <name evidence="2" type="ORF">BDQ12DRAFT_725199</name>
</gene>
<sequence>MTESLDRWPTSLLSIATCRIIINMQGLKDVATANPSTPRYPDEIELPEFLGES</sequence>
<evidence type="ECO:0000313" key="3">
    <source>
        <dbReference type="Proteomes" id="UP000308652"/>
    </source>
</evidence>
<evidence type="ECO:0000313" key="2">
    <source>
        <dbReference type="EMBL" id="TFK36454.1"/>
    </source>
</evidence>
<evidence type="ECO:0000256" key="1">
    <source>
        <dbReference type="SAM" id="MobiDB-lite"/>
    </source>
</evidence>
<accession>A0A5C3LTI3</accession>
<name>A0A5C3LTI3_9AGAR</name>
<protein>
    <submittedName>
        <fullName evidence="2">Uncharacterized protein</fullName>
    </submittedName>
</protein>
<organism evidence="2 3">
    <name type="scientific">Crucibulum laeve</name>
    <dbReference type="NCBI Taxonomy" id="68775"/>
    <lineage>
        <taxon>Eukaryota</taxon>
        <taxon>Fungi</taxon>
        <taxon>Dikarya</taxon>
        <taxon>Basidiomycota</taxon>
        <taxon>Agaricomycotina</taxon>
        <taxon>Agaricomycetes</taxon>
        <taxon>Agaricomycetidae</taxon>
        <taxon>Agaricales</taxon>
        <taxon>Agaricineae</taxon>
        <taxon>Nidulariaceae</taxon>
        <taxon>Crucibulum</taxon>
    </lineage>
</organism>
<feature type="region of interest" description="Disordered" evidence="1">
    <location>
        <begin position="33"/>
        <end position="53"/>
    </location>
</feature>
<dbReference type="Proteomes" id="UP000308652">
    <property type="component" value="Unassembled WGS sequence"/>
</dbReference>
<dbReference type="EMBL" id="ML213614">
    <property type="protein sequence ID" value="TFK36454.1"/>
    <property type="molecule type" value="Genomic_DNA"/>
</dbReference>